<organism evidence="2 3">
    <name type="scientific">Sanghuangporus baumii</name>
    <name type="common">Phellinus baumii</name>
    <dbReference type="NCBI Taxonomy" id="108892"/>
    <lineage>
        <taxon>Eukaryota</taxon>
        <taxon>Fungi</taxon>
        <taxon>Dikarya</taxon>
        <taxon>Basidiomycota</taxon>
        <taxon>Agaricomycotina</taxon>
        <taxon>Agaricomycetes</taxon>
        <taxon>Hymenochaetales</taxon>
        <taxon>Hymenochaetaceae</taxon>
        <taxon>Sanghuangporus</taxon>
    </lineage>
</organism>
<dbReference type="PANTHER" id="PTHR13621">
    <property type="entry name" value="PROLINE-RICH PROTEIN PRCC"/>
    <property type="match status" value="1"/>
</dbReference>
<evidence type="ECO:0000313" key="3">
    <source>
        <dbReference type="Proteomes" id="UP000757232"/>
    </source>
</evidence>
<evidence type="ECO:0000313" key="2">
    <source>
        <dbReference type="EMBL" id="OCB86726.1"/>
    </source>
</evidence>
<feature type="compositionally biased region" description="Acidic residues" evidence="1">
    <location>
        <begin position="172"/>
        <end position="185"/>
    </location>
</feature>
<evidence type="ECO:0000256" key="1">
    <source>
        <dbReference type="SAM" id="MobiDB-lite"/>
    </source>
</evidence>
<dbReference type="PANTHER" id="PTHR13621:SF2">
    <property type="entry name" value="PROLINE-RICH PROTEIN PRCC"/>
    <property type="match status" value="1"/>
</dbReference>
<comment type="caution">
    <text evidence="2">The sequence shown here is derived from an EMBL/GenBank/DDBJ whole genome shotgun (WGS) entry which is preliminary data.</text>
</comment>
<dbReference type="InterPro" id="IPR018800">
    <property type="entry name" value="PRCC"/>
</dbReference>
<dbReference type="Proteomes" id="UP000757232">
    <property type="component" value="Unassembled WGS sequence"/>
</dbReference>
<feature type="compositionally biased region" description="Low complexity" evidence="1">
    <location>
        <begin position="229"/>
        <end position="240"/>
    </location>
</feature>
<feature type="region of interest" description="Disordered" evidence="1">
    <location>
        <begin position="1"/>
        <end position="277"/>
    </location>
</feature>
<dbReference type="Pfam" id="PF10253">
    <property type="entry name" value="PRCC"/>
    <property type="match status" value="1"/>
</dbReference>
<feature type="compositionally biased region" description="Low complexity" evidence="1">
    <location>
        <begin position="55"/>
        <end position="65"/>
    </location>
</feature>
<feature type="region of interest" description="Disordered" evidence="1">
    <location>
        <begin position="321"/>
        <end position="370"/>
    </location>
</feature>
<dbReference type="GO" id="GO:0005634">
    <property type="term" value="C:nucleus"/>
    <property type="evidence" value="ECO:0007669"/>
    <property type="project" value="TreeGrafter"/>
</dbReference>
<feature type="compositionally biased region" description="Low complexity" evidence="1">
    <location>
        <begin position="206"/>
        <end position="221"/>
    </location>
</feature>
<feature type="compositionally biased region" description="Basic and acidic residues" evidence="1">
    <location>
        <begin position="261"/>
        <end position="274"/>
    </location>
</feature>
<feature type="compositionally biased region" description="Low complexity" evidence="1">
    <location>
        <begin position="248"/>
        <end position="260"/>
    </location>
</feature>
<dbReference type="AlphaFoldDB" id="A0A9Q5HVE3"/>
<sequence>MLGLDYRSDSEDELPSRSSPPLEPSVTIPSPNKSVDDGSVSGLLGKLNLPPPSNSTPSSSSSKGPSLPPPRGKKTGGPKKILVELPKLDKHASDDELSDEIPATKKRRLGGGKGGASSLLSMLPAPKKAAPEPPVPERVLGGGRPGIVYSAASRKPKARPESEPEADASNNAEDDVVGFSADEETTTSMLPPSMLLKDKLKTQTYSSSKPSSSASSSGSPAIDFFSLGSTSSSRISAAPSIPEPSFPSEPSIPSGISAAPKIEESRPPSPKIDDPYPGYYQLPSGAWAMHDPEYYKTYAARWQREYEAQIRALEKNQKGFEGAGANGEDAKEVKASELSDAARAAREEKKSVTERAGREVDRPMPKVAMNPTKMTGVARSRHQLHSLLADAFMNREAIEEKIAMGKRNRKEAGNKYGF</sequence>
<feature type="compositionally biased region" description="Basic and acidic residues" evidence="1">
    <location>
        <begin position="328"/>
        <end position="337"/>
    </location>
</feature>
<evidence type="ECO:0008006" key="4">
    <source>
        <dbReference type="Google" id="ProtNLM"/>
    </source>
</evidence>
<protein>
    <recommendedName>
        <fullName evidence="4">Mitotic checkpoint regulator, MAD2B-interacting-domain-containing protein</fullName>
    </recommendedName>
</protein>
<dbReference type="OrthoDB" id="2555634at2759"/>
<keyword evidence="3" id="KW-1185">Reference proteome</keyword>
<gene>
    <name evidence="2" type="ORF">A7U60_g6185</name>
</gene>
<accession>A0A9Q5HVE3</accession>
<proteinExistence type="predicted"/>
<reference evidence="2" key="1">
    <citation type="submission" date="2016-06" db="EMBL/GenBank/DDBJ databases">
        <title>Draft Genome sequence of the fungus Inonotus baumii.</title>
        <authorList>
            <person name="Zhu H."/>
            <person name="Lin W."/>
        </authorList>
    </citation>
    <scope>NUCLEOTIDE SEQUENCE</scope>
    <source>
        <strain evidence="2">821</strain>
    </source>
</reference>
<feature type="compositionally biased region" description="Basic and acidic residues" evidence="1">
    <location>
        <begin position="343"/>
        <end position="364"/>
    </location>
</feature>
<feature type="compositionally biased region" description="Low complexity" evidence="1">
    <location>
        <begin position="116"/>
        <end position="128"/>
    </location>
</feature>
<name>A0A9Q5HVE3_SANBA</name>
<dbReference type="EMBL" id="LNZH02000199">
    <property type="protein sequence ID" value="OCB86726.1"/>
    <property type="molecule type" value="Genomic_DNA"/>
</dbReference>